<feature type="domain" description="CBS" evidence="2">
    <location>
        <begin position="7"/>
        <end position="69"/>
    </location>
</feature>
<dbReference type="Proteomes" id="UP000323274">
    <property type="component" value="Unassembled WGS sequence"/>
</dbReference>
<evidence type="ECO:0000256" key="1">
    <source>
        <dbReference type="PROSITE-ProRule" id="PRU00703"/>
    </source>
</evidence>
<name>A0A5A5U0P1_LEUCI</name>
<dbReference type="InterPro" id="IPR000644">
    <property type="entry name" value="CBS_dom"/>
</dbReference>
<dbReference type="SUPFAM" id="SSF54631">
    <property type="entry name" value="CBS-domain pair"/>
    <property type="match status" value="1"/>
</dbReference>
<dbReference type="InterPro" id="IPR046342">
    <property type="entry name" value="CBS_dom_sf"/>
</dbReference>
<gene>
    <name evidence="3" type="ORF">LCIT_07170</name>
</gene>
<dbReference type="AlphaFoldDB" id="A0A5A5U0P1"/>
<organism evidence="3 4">
    <name type="scientific">Leuconostoc citreum</name>
    <dbReference type="NCBI Taxonomy" id="33964"/>
    <lineage>
        <taxon>Bacteria</taxon>
        <taxon>Bacillati</taxon>
        <taxon>Bacillota</taxon>
        <taxon>Bacilli</taxon>
        <taxon>Lactobacillales</taxon>
        <taxon>Lactobacillaceae</taxon>
        <taxon>Leuconostoc</taxon>
    </lineage>
</organism>
<dbReference type="PIRSF" id="PIRSF035040">
    <property type="entry name" value="UCP035040_CBS_Lmo0553"/>
    <property type="match status" value="1"/>
</dbReference>
<dbReference type="PROSITE" id="PS51371">
    <property type="entry name" value="CBS"/>
    <property type="match status" value="1"/>
</dbReference>
<protein>
    <recommendedName>
        <fullName evidence="2">CBS domain-containing protein</fullName>
    </recommendedName>
</protein>
<sequence length="215" mass="24311">MIHKSFITPKSDITTVTENTTIAQVNELFNSPEEAHTRTMPILDESGKLFRGNVYKQHVYEHIAKQGDMNLPVTAIMRNSTKFIYTTSQFYEVFFAIRDLPFIAVLDENHYFTGIFTHDALMDLLSQSWSVHTGGVAVSIASHNTQGDLKLISGIIARYSNIESVLSLQAVSETVTLMFTLPISVDSPQLQKLVKHLEKKRFQVTSIEDLQRFNA</sequence>
<dbReference type="Pfam" id="PF00571">
    <property type="entry name" value="CBS"/>
    <property type="match status" value="1"/>
</dbReference>
<reference evidence="3 4" key="1">
    <citation type="submission" date="2019-04" db="EMBL/GenBank/DDBJ databases">
        <title>A pseudo-fructophilic Leuconostoc citreum strain F192-5 isolated from peel of satsuma mandarin: the first report for isolation and characterization of strain-dependent fructophilic-like characteristics.</title>
        <authorList>
            <person name="Maeno S."/>
            <person name="Tanizawa Y."/>
            <person name="Kajikawa A."/>
            <person name="Kanesaki Y."/>
            <person name="Kubota E."/>
            <person name="Arita M."/>
            <person name="Leon D."/>
            <person name="Endo A."/>
        </authorList>
    </citation>
    <scope>NUCLEOTIDE SEQUENCE [LARGE SCALE GENOMIC DNA]</scope>
    <source>
        <strain evidence="3 4">F192-5</strain>
    </source>
</reference>
<dbReference type="InterPro" id="IPR017036">
    <property type="entry name" value="Lmo0553-like"/>
</dbReference>
<dbReference type="CDD" id="cd02205">
    <property type="entry name" value="CBS_pair_SF"/>
    <property type="match status" value="1"/>
</dbReference>
<dbReference type="EMBL" id="BJJW01000005">
    <property type="protein sequence ID" value="GDZ83475.1"/>
    <property type="molecule type" value="Genomic_DNA"/>
</dbReference>
<keyword evidence="1" id="KW-0129">CBS domain</keyword>
<evidence type="ECO:0000313" key="4">
    <source>
        <dbReference type="Proteomes" id="UP000323274"/>
    </source>
</evidence>
<accession>A0A5A5U0P1</accession>
<evidence type="ECO:0000313" key="3">
    <source>
        <dbReference type="EMBL" id="GDZ83475.1"/>
    </source>
</evidence>
<comment type="caution">
    <text evidence="3">The sequence shown here is derived from an EMBL/GenBank/DDBJ whole genome shotgun (WGS) entry which is preliminary data.</text>
</comment>
<proteinExistence type="predicted"/>
<dbReference type="NCBIfam" id="NF038387">
    <property type="entry name" value="CBS_CbpA"/>
    <property type="match status" value="1"/>
</dbReference>
<dbReference type="Gene3D" id="3.10.580.10">
    <property type="entry name" value="CBS-domain"/>
    <property type="match status" value="1"/>
</dbReference>
<dbReference type="RefSeq" id="WP_149334088.1">
    <property type="nucleotide sequence ID" value="NZ_BJJW01000005.1"/>
</dbReference>
<evidence type="ECO:0000259" key="2">
    <source>
        <dbReference type="PROSITE" id="PS51371"/>
    </source>
</evidence>